<dbReference type="EMBL" id="KM659092">
    <property type="protein sequence ID" value="AJW29993.1"/>
    <property type="molecule type" value="Genomic_DNA"/>
</dbReference>
<organism evidence="2">
    <name type="scientific">Ochrobactrum sp. LM19</name>
    <dbReference type="NCBI Taxonomy" id="1449781"/>
    <lineage>
        <taxon>Bacteria</taxon>
        <taxon>Pseudomonadati</taxon>
        <taxon>Pseudomonadota</taxon>
        <taxon>Alphaproteobacteria</taxon>
        <taxon>Hyphomicrobiales</taxon>
        <taxon>Brucellaceae</taxon>
        <taxon>Brucella/Ochrobactrum group</taxon>
        <taxon>Ochrobactrum</taxon>
    </lineage>
</organism>
<proteinExistence type="predicted"/>
<dbReference type="Gene3D" id="3.40.630.30">
    <property type="match status" value="1"/>
</dbReference>
<dbReference type="InterPro" id="IPR000182">
    <property type="entry name" value="GNAT_dom"/>
</dbReference>
<dbReference type="PANTHER" id="PTHR43441:SF2">
    <property type="entry name" value="FAMILY ACETYLTRANSFERASE, PUTATIVE (AFU_ORTHOLOGUE AFUA_7G00850)-RELATED"/>
    <property type="match status" value="1"/>
</dbReference>
<protein>
    <submittedName>
        <fullName evidence="2">GCN5-related N-acetyltransferase</fullName>
    </submittedName>
</protein>
<dbReference type="AlphaFoldDB" id="A0A0D5A1B3"/>
<feature type="domain" description="N-acetyltransferase" evidence="1">
    <location>
        <begin position="19"/>
        <end position="160"/>
    </location>
</feature>
<dbReference type="SUPFAM" id="SSF55729">
    <property type="entry name" value="Acyl-CoA N-acyltransferases (Nat)"/>
    <property type="match status" value="1"/>
</dbReference>
<dbReference type="RefSeq" id="WP_181377326.1">
    <property type="nucleotide sequence ID" value="NZ_KM659092.1"/>
</dbReference>
<dbReference type="Pfam" id="PF13302">
    <property type="entry name" value="Acetyltransf_3"/>
    <property type="match status" value="1"/>
</dbReference>
<evidence type="ECO:0000259" key="1">
    <source>
        <dbReference type="Pfam" id="PF13302"/>
    </source>
</evidence>
<gene>
    <name evidence="2" type="ORF">pLM19O2_p48</name>
</gene>
<accession>A0A0D5A1B3</accession>
<evidence type="ECO:0000313" key="2">
    <source>
        <dbReference type="EMBL" id="AJW29993.1"/>
    </source>
</evidence>
<geneLocation type="plasmid" evidence="2">
    <name>pLM19O2</name>
</geneLocation>
<name>A0A0D5A1B3_9HYPH</name>
<keyword evidence="2" id="KW-0614">Plasmid</keyword>
<sequence length="205" mass="23413">MTSSRERALQNKSQNWAGRFLLVPLDAKQHAGQLYPLFHGERADFVWDYLRDGPFPSLDRYEEHIKTFQHRPDVLPFVVEDISKRSLVGKLLAIRLAPDTSSVEIAYVLFSPDVHGTGASIAAVGKLADHIFLTLEKTTCRWKCDKLNTRSARFAEKMGFSLEREIISDFHTKGRVRNTLVFSQSRNAWLDNRLELIRSLSDVAP</sequence>
<dbReference type="PANTHER" id="PTHR43441">
    <property type="entry name" value="RIBOSOMAL-PROTEIN-SERINE ACETYLTRANSFERASE"/>
    <property type="match status" value="1"/>
</dbReference>
<keyword evidence="2" id="KW-0808">Transferase</keyword>
<dbReference type="GO" id="GO:0008999">
    <property type="term" value="F:protein-N-terminal-alanine acetyltransferase activity"/>
    <property type="evidence" value="ECO:0007669"/>
    <property type="project" value="TreeGrafter"/>
</dbReference>
<reference evidence="2" key="1">
    <citation type="submission" date="2014-09" db="EMBL/GenBank/DDBJ databases">
        <title>The mobilome of the heavy metals and metalloids hypertolerant bacteria from the Lubin copper mine (Poland).</title>
        <authorList>
            <person name="Dziewit L."/>
            <person name="Bartosik D."/>
        </authorList>
    </citation>
    <scope>NUCLEOTIDE SEQUENCE</scope>
    <source>
        <plasmid evidence="2">pLM19O2</plasmid>
    </source>
</reference>
<dbReference type="GO" id="GO:1990189">
    <property type="term" value="F:protein N-terminal-serine acetyltransferase activity"/>
    <property type="evidence" value="ECO:0007669"/>
    <property type="project" value="TreeGrafter"/>
</dbReference>
<dbReference type="InterPro" id="IPR051908">
    <property type="entry name" value="Ribosomal_N-acetyltransferase"/>
</dbReference>
<dbReference type="InterPro" id="IPR016181">
    <property type="entry name" value="Acyl_CoA_acyltransferase"/>
</dbReference>